<gene>
    <name evidence="1" type="ORF">SAMEA4475696_00969</name>
</gene>
<dbReference type="STRING" id="1121387.GCA_000429885_01118"/>
<reference evidence="1 2" key="1">
    <citation type="submission" date="2017-06" db="EMBL/GenBank/DDBJ databases">
        <authorList>
            <consortium name="Pathogen Informatics"/>
        </authorList>
    </citation>
    <scope>NUCLEOTIDE SEQUENCE [LARGE SCALE GENOMIC DNA]</scope>
    <source>
        <strain evidence="1 2">NCTC13039</strain>
    </source>
</reference>
<protein>
    <submittedName>
        <fullName evidence="1">Uncharacterized protein</fullName>
    </submittedName>
</protein>
<evidence type="ECO:0000313" key="2">
    <source>
        <dbReference type="Proteomes" id="UP000242637"/>
    </source>
</evidence>
<evidence type="ECO:0000313" key="1">
    <source>
        <dbReference type="EMBL" id="SNV20300.1"/>
    </source>
</evidence>
<accession>A0A239VDS5</accession>
<organism evidence="1 2">
    <name type="scientific">Dermatophilus congolensis</name>
    <dbReference type="NCBI Taxonomy" id="1863"/>
    <lineage>
        <taxon>Bacteria</taxon>
        <taxon>Bacillati</taxon>
        <taxon>Actinomycetota</taxon>
        <taxon>Actinomycetes</taxon>
        <taxon>Micrococcales</taxon>
        <taxon>Dermatophilaceae</taxon>
        <taxon>Dermatophilus</taxon>
    </lineage>
</organism>
<dbReference type="EMBL" id="LT906453">
    <property type="protein sequence ID" value="SNV20300.1"/>
    <property type="molecule type" value="Genomic_DNA"/>
</dbReference>
<dbReference type="Proteomes" id="UP000242637">
    <property type="component" value="Chromosome 1"/>
</dbReference>
<keyword evidence="2" id="KW-1185">Reference proteome</keyword>
<name>A0A239VDS5_9MICO</name>
<dbReference type="AlphaFoldDB" id="A0A239VDS5"/>
<dbReference type="KEGG" id="dco:SAMEA4475696_0969"/>
<proteinExistence type="predicted"/>
<sequence length="110" mass="11692">MGAAIGRRDGGCFPRRGGPCRGGRELWEVYVSELPTGVVFPGGGWGCGVGGGAVAAWLVVSWGGGVLGWERVGLVLCCLWWWLGGREGCRRYVRSCVVFVSVDFDRGAVV</sequence>